<sequence length="275" mass="30476">MEEEPRLGFVEFGDAAEHLETAPAEIVSEEEEDFEFAFSIKSDPGSWPDTTADEIFYNGRILPAYPLFNRDLIGENADPTEEENLEESVDQFMLEYENRDTPRSGSESSSSSIVSVAKGMDQRLRWAAPASSAPQSPDRCRKSSSTGSSASASASRRWKLRDLVVGRSRSDGKERFVVIPLPDGKEKEKEKKTLRNLNSFAKSVPTDAEKKEKIGKGKGETTKEMDIVTAHRIYYGKVGSGSGQPPAAGSYRRSFLPYRQELLGGIFGNAKHHPF</sequence>
<feature type="compositionally biased region" description="Low complexity" evidence="1">
    <location>
        <begin position="127"/>
        <end position="155"/>
    </location>
</feature>
<evidence type="ECO:0000256" key="1">
    <source>
        <dbReference type="SAM" id="MobiDB-lite"/>
    </source>
</evidence>
<reference evidence="2" key="1">
    <citation type="journal article" date="2022" name="Front. Genet.">
        <title>Chromosome-Scale Assembly of the Dendrobium nobile Genome Provides Insights Into the Molecular Mechanism of the Biosynthesis of the Medicinal Active Ingredient of Dendrobium.</title>
        <authorList>
            <person name="Xu Q."/>
            <person name="Niu S.-C."/>
            <person name="Li K.-L."/>
            <person name="Zheng P.-J."/>
            <person name="Zhang X.-J."/>
            <person name="Jia Y."/>
            <person name="Liu Y."/>
            <person name="Niu Y.-X."/>
            <person name="Yu L.-H."/>
            <person name="Chen D.-F."/>
            <person name="Zhang G.-Q."/>
        </authorList>
    </citation>
    <scope>NUCLEOTIDE SEQUENCE</scope>
    <source>
        <tissue evidence="2">Leaf</tissue>
    </source>
</reference>
<evidence type="ECO:0000313" key="2">
    <source>
        <dbReference type="EMBL" id="KAI0522361.1"/>
    </source>
</evidence>
<dbReference type="InterPro" id="IPR012442">
    <property type="entry name" value="DUF1645_plant"/>
</dbReference>
<comment type="caution">
    <text evidence="2">The sequence shown here is derived from an EMBL/GenBank/DDBJ whole genome shotgun (WGS) entry which is preliminary data.</text>
</comment>
<name>A0A8T3BWD9_DENNO</name>
<dbReference type="Proteomes" id="UP000829196">
    <property type="component" value="Unassembled WGS sequence"/>
</dbReference>
<dbReference type="PANTHER" id="PTHR33095">
    <property type="entry name" value="OS07G0619500 PROTEIN"/>
    <property type="match status" value="1"/>
</dbReference>
<organism evidence="2 3">
    <name type="scientific">Dendrobium nobile</name>
    <name type="common">Orchid</name>
    <dbReference type="NCBI Taxonomy" id="94219"/>
    <lineage>
        <taxon>Eukaryota</taxon>
        <taxon>Viridiplantae</taxon>
        <taxon>Streptophyta</taxon>
        <taxon>Embryophyta</taxon>
        <taxon>Tracheophyta</taxon>
        <taxon>Spermatophyta</taxon>
        <taxon>Magnoliopsida</taxon>
        <taxon>Liliopsida</taxon>
        <taxon>Asparagales</taxon>
        <taxon>Orchidaceae</taxon>
        <taxon>Epidendroideae</taxon>
        <taxon>Malaxideae</taxon>
        <taxon>Dendrobiinae</taxon>
        <taxon>Dendrobium</taxon>
    </lineage>
</organism>
<feature type="compositionally biased region" description="Basic and acidic residues" evidence="1">
    <location>
        <begin position="207"/>
        <end position="223"/>
    </location>
</feature>
<feature type="region of interest" description="Disordered" evidence="1">
    <location>
        <begin position="185"/>
        <end position="223"/>
    </location>
</feature>
<protein>
    <submittedName>
        <fullName evidence="2">Uncharacterized protein</fullName>
    </submittedName>
</protein>
<dbReference type="OrthoDB" id="666789at2759"/>
<feature type="region of interest" description="Disordered" evidence="1">
    <location>
        <begin position="92"/>
        <end position="157"/>
    </location>
</feature>
<dbReference type="EMBL" id="JAGYWB010000005">
    <property type="protein sequence ID" value="KAI0522361.1"/>
    <property type="molecule type" value="Genomic_DNA"/>
</dbReference>
<evidence type="ECO:0000313" key="3">
    <source>
        <dbReference type="Proteomes" id="UP000829196"/>
    </source>
</evidence>
<gene>
    <name evidence="2" type="ORF">KFK09_004740</name>
</gene>
<proteinExistence type="predicted"/>
<dbReference type="AlphaFoldDB" id="A0A8T3BWD9"/>
<feature type="compositionally biased region" description="Low complexity" evidence="1">
    <location>
        <begin position="104"/>
        <end position="115"/>
    </location>
</feature>
<dbReference type="PANTHER" id="PTHR33095:SF111">
    <property type="entry name" value="OS02G0134200 PROTEIN"/>
    <property type="match status" value="1"/>
</dbReference>
<keyword evidence="3" id="KW-1185">Reference proteome</keyword>
<dbReference type="Pfam" id="PF07816">
    <property type="entry name" value="DUF1645"/>
    <property type="match status" value="1"/>
</dbReference>
<accession>A0A8T3BWD9</accession>